<keyword evidence="6" id="KW-0802">TPR repeat</keyword>
<dbReference type="Gene3D" id="1.25.40.10">
    <property type="entry name" value="Tetratricopeptide repeat domain"/>
    <property type="match status" value="1"/>
</dbReference>
<dbReference type="PROSITE" id="PS50005">
    <property type="entry name" value="TPR"/>
    <property type="match status" value="1"/>
</dbReference>
<name>A0ABW0M7P0_9BURK</name>
<evidence type="ECO:0000256" key="1">
    <source>
        <dbReference type="ARBA" id="ARBA00004370"/>
    </source>
</evidence>
<feature type="compositionally biased region" description="Pro residues" evidence="9">
    <location>
        <begin position="663"/>
        <end position="678"/>
    </location>
</feature>
<feature type="domain" description="Secretin/TonB short N-terminal" evidence="11">
    <location>
        <begin position="217"/>
        <end position="268"/>
    </location>
</feature>
<dbReference type="Pfam" id="PF00963">
    <property type="entry name" value="Cohesin"/>
    <property type="match status" value="1"/>
</dbReference>
<dbReference type="PROSITE" id="PS51257">
    <property type="entry name" value="PROKAR_LIPOPROTEIN"/>
    <property type="match status" value="1"/>
</dbReference>
<keyword evidence="2 8" id="KW-0813">Transport</keyword>
<dbReference type="InterPro" id="IPR008965">
    <property type="entry name" value="CBM2/CBM3_carb-bd_dom_sf"/>
</dbReference>
<dbReference type="InterPro" id="IPR038591">
    <property type="entry name" value="NolW-like_sf"/>
</dbReference>
<dbReference type="CDD" id="cd08547">
    <property type="entry name" value="Type_II_cohesin"/>
    <property type="match status" value="1"/>
</dbReference>
<protein>
    <submittedName>
        <fullName evidence="12">Cohesin domain-containing protein</fullName>
    </submittedName>
</protein>
<feature type="signal peptide" evidence="10">
    <location>
        <begin position="1"/>
        <end position="22"/>
    </location>
</feature>
<evidence type="ECO:0000256" key="8">
    <source>
        <dbReference type="RuleBase" id="RU004004"/>
    </source>
</evidence>
<evidence type="ECO:0000256" key="7">
    <source>
        <dbReference type="RuleBase" id="RU004003"/>
    </source>
</evidence>
<feature type="compositionally biased region" description="Low complexity" evidence="9">
    <location>
        <begin position="706"/>
        <end position="717"/>
    </location>
</feature>
<dbReference type="SMART" id="SM00965">
    <property type="entry name" value="STN"/>
    <property type="match status" value="1"/>
</dbReference>
<dbReference type="EMBL" id="JBHSMT010000012">
    <property type="protein sequence ID" value="MFC5473635.1"/>
    <property type="molecule type" value="Genomic_DNA"/>
</dbReference>
<evidence type="ECO:0000256" key="9">
    <source>
        <dbReference type="SAM" id="MobiDB-lite"/>
    </source>
</evidence>
<comment type="subcellular location">
    <subcellularLocation>
        <location evidence="8">Cell outer membrane</location>
    </subcellularLocation>
    <subcellularLocation>
        <location evidence="1">Membrane</location>
    </subcellularLocation>
</comment>
<feature type="region of interest" description="Disordered" evidence="9">
    <location>
        <begin position="663"/>
        <end position="717"/>
    </location>
</feature>
<keyword evidence="4" id="KW-0472">Membrane</keyword>
<dbReference type="PANTHER" id="PTHR30332">
    <property type="entry name" value="PROBABLE GENERAL SECRETION PATHWAY PROTEIN D"/>
    <property type="match status" value="1"/>
</dbReference>
<evidence type="ECO:0000256" key="6">
    <source>
        <dbReference type="PROSITE-ProRule" id="PRU00339"/>
    </source>
</evidence>
<comment type="similarity">
    <text evidence="7">Belongs to the bacterial secretin family.</text>
</comment>
<dbReference type="PANTHER" id="PTHR30332:SF17">
    <property type="entry name" value="TYPE IV PILIATION SYSTEM PROTEIN DR_0774-RELATED"/>
    <property type="match status" value="1"/>
</dbReference>
<dbReference type="PRINTS" id="PR00811">
    <property type="entry name" value="BCTERIALGSPD"/>
</dbReference>
<feature type="repeat" description="TPR" evidence="6">
    <location>
        <begin position="30"/>
        <end position="63"/>
    </location>
</feature>
<dbReference type="InterPro" id="IPR001775">
    <property type="entry name" value="GspD/PilQ"/>
</dbReference>
<evidence type="ECO:0000259" key="11">
    <source>
        <dbReference type="SMART" id="SM00965"/>
    </source>
</evidence>
<dbReference type="InterPro" id="IPR005644">
    <property type="entry name" value="NolW-like"/>
</dbReference>
<dbReference type="PRINTS" id="PR01032">
    <property type="entry name" value="PHAGEIV"/>
</dbReference>
<organism evidence="12 13">
    <name type="scientific">Paraherbaspirillum soli</name>
    <dbReference type="NCBI Taxonomy" id="631222"/>
    <lineage>
        <taxon>Bacteria</taxon>
        <taxon>Pseudomonadati</taxon>
        <taxon>Pseudomonadota</taxon>
        <taxon>Betaproteobacteria</taxon>
        <taxon>Burkholderiales</taxon>
        <taxon>Oxalobacteraceae</taxon>
        <taxon>Paraherbaspirillum</taxon>
    </lineage>
</organism>
<accession>A0ABW0M7P0</accession>
<evidence type="ECO:0000313" key="13">
    <source>
        <dbReference type="Proteomes" id="UP001596045"/>
    </source>
</evidence>
<feature type="chain" id="PRO_5045259961" evidence="10">
    <location>
        <begin position="23"/>
        <end position="890"/>
    </location>
</feature>
<keyword evidence="3 10" id="KW-0732">Signal</keyword>
<evidence type="ECO:0000256" key="3">
    <source>
        <dbReference type="ARBA" id="ARBA00022729"/>
    </source>
</evidence>
<evidence type="ECO:0000256" key="10">
    <source>
        <dbReference type="SAM" id="SignalP"/>
    </source>
</evidence>
<gene>
    <name evidence="12" type="ORF">ACFPM8_06635</name>
</gene>
<dbReference type="InterPro" id="IPR011990">
    <property type="entry name" value="TPR-like_helical_dom_sf"/>
</dbReference>
<dbReference type="InterPro" id="IPR011662">
    <property type="entry name" value="Secretin/TonB_short_N"/>
</dbReference>
<keyword evidence="5" id="KW-0998">Cell outer membrane</keyword>
<reference evidence="13" key="1">
    <citation type="journal article" date="2019" name="Int. J. Syst. Evol. Microbiol.">
        <title>The Global Catalogue of Microorganisms (GCM) 10K type strain sequencing project: providing services to taxonomists for standard genome sequencing and annotation.</title>
        <authorList>
            <consortium name="The Broad Institute Genomics Platform"/>
            <consortium name="The Broad Institute Genome Sequencing Center for Infectious Disease"/>
            <person name="Wu L."/>
            <person name="Ma J."/>
        </authorList>
    </citation>
    <scope>NUCLEOTIDE SEQUENCE [LARGE SCALE GENOMIC DNA]</scope>
    <source>
        <strain evidence="13">JCM 17066</strain>
    </source>
</reference>
<dbReference type="Pfam" id="PF03958">
    <property type="entry name" value="Secretin_N"/>
    <property type="match status" value="1"/>
</dbReference>
<dbReference type="RefSeq" id="WP_378996295.1">
    <property type="nucleotide sequence ID" value="NZ_JBHSMT010000012.1"/>
</dbReference>
<sequence>MRLLTTLTRARLSRALTPLLLAALLAGCAAQNLHRDGQRQIKAGQTDQGLENLRQAMLLEPDNLRYRLDYSNGVNDETKKLNQRAEALRTAGDLNGARETFVAALRVDNSNERAQRGIAEVDRDMRHAAILSEAEKLIAGGKFDAAKERIKAVQMSNPSNPHAQDLMRKIDDELGKQHRAKEALIVSQSIMKKPVTLQFRDANLRMVFEALSRTTGLNVIFDRDVRPDLKTTIFVRDGTVEDTVDLILMQSQLEKRVLNANTMFIYPAIPAKQKEYQELKVRTFPISNGDAKYLQGMLKSVLKIKEVQVDEHSNTLVLRDTPEALAVAANVIAAHDLADAEVMLEVEVLEVSRDRLSDLGIAWPDNFSLSTPTGSGGGALTLGELRHLNRNQLLTTPLQASLNLKLQDTDANILASPRIRVRDHEKAKILIGDKVPIITNTVTPVSTGTPVITGSVQYIDVGIKLEAEPHVYTEGDVGIKLNLEVSNIVKEISGPGGSLAYQIGTRMASTSLRLHDGETQILGGLISDSDRNTAAKIPGLGQLPILGRLFSNNNGDHTKTEIVLSITPRILRAKGIAEDSMSDVWSGTESTIRENPLRLDPIANVNAGPASTAASTVSASHRSDPAAQAVPAAAPALAKPVEPAAPAVSPLSPVSGSVVVAPPTPSAPPSLPAPPAASSPPATVLPAEILTPNAAPASPDPHAEQAPGAAKIAPKAAEPKISADNSAAAPVPIIAAAIVPAAAVAKGATAATGTGPQISWNSPDGIRTGDRFSVTVSGANFDNIHALPLSIHYDSAVLTFVEASAGEFSTRAGAATIAPTVNQSAGRLSMLLTADKAASFAGSGDLLNLTFIAKLPRKQTQMLLAQVDVNDGHGSLTIPRPQPLTLTIDP</sequence>
<comment type="caution">
    <text evidence="12">The sequence shown here is derived from an EMBL/GenBank/DDBJ whole genome shotgun (WGS) entry which is preliminary data.</text>
</comment>
<keyword evidence="13" id="KW-1185">Reference proteome</keyword>
<dbReference type="Gene3D" id="3.30.1370.120">
    <property type="match status" value="1"/>
</dbReference>
<dbReference type="SUPFAM" id="SSF49384">
    <property type="entry name" value="Carbohydrate-binding domain"/>
    <property type="match status" value="1"/>
</dbReference>
<dbReference type="InterPro" id="IPR050810">
    <property type="entry name" value="Bact_Secretion_Sys_Channel"/>
</dbReference>
<dbReference type="InterPro" id="IPR002102">
    <property type="entry name" value="Cohesin_dom"/>
</dbReference>
<dbReference type="Pfam" id="PF00263">
    <property type="entry name" value="Secretin"/>
    <property type="match status" value="1"/>
</dbReference>
<proteinExistence type="inferred from homology"/>
<dbReference type="InterPro" id="IPR004846">
    <property type="entry name" value="T2SS/T3SS_dom"/>
</dbReference>
<dbReference type="Gene3D" id="2.60.40.680">
    <property type="match status" value="1"/>
</dbReference>
<evidence type="ECO:0000256" key="4">
    <source>
        <dbReference type="ARBA" id="ARBA00023136"/>
    </source>
</evidence>
<dbReference type="Proteomes" id="UP001596045">
    <property type="component" value="Unassembled WGS sequence"/>
</dbReference>
<dbReference type="SUPFAM" id="SSF48452">
    <property type="entry name" value="TPR-like"/>
    <property type="match status" value="1"/>
</dbReference>
<dbReference type="InterPro" id="IPR019734">
    <property type="entry name" value="TPR_rpt"/>
</dbReference>
<evidence type="ECO:0000256" key="2">
    <source>
        <dbReference type="ARBA" id="ARBA00022448"/>
    </source>
</evidence>
<evidence type="ECO:0000313" key="12">
    <source>
        <dbReference type="EMBL" id="MFC5473635.1"/>
    </source>
</evidence>
<evidence type="ECO:0000256" key="5">
    <source>
        <dbReference type="ARBA" id="ARBA00023237"/>
    </source>
</evidence>